<evidence type="ECO:0000256" key="2">
    <source>
        <dbReference type="ARBA" id="ARBA00022525"/>
    </source>
</evidence>
<feature type="domain" description="C1q" evidence="3">
    <location>
        <begin position="18"/>
        <end position="165"/>
    </location>
</feature>
<dbReference type="SUPFAM" id="SSF49842">
    <property type="entry name" value="TNF-like"/>
    <property type="match status" value="1"/>
</dbReference>
<evidence type="ECO:0000256" key="1">
    <source>
        <dbReference type="ARBA" id="ARBA00004613"/>
    </source>
</evidence>
<comment type="subcellular location">
    <subcellularLocation>
        <location evidence="1">Secreted</location>
    </subcellularLocation>
</comment>
<dbReference type="Pfam" id="PF00386">
    <property type="entry name" value="C1q"/>
    <property type="match status" value="1"/>
</dbReference>
<keyword evidence="5" id="KW-1185">Reference proteome</keyword>
<dbReference type="STRING" id="137246.A0A401RG65"/>
<name>A0A401RG65_CHIPU</name>
<sequence>IEGPPGPPGPQGPAGEDAFIERISFSAALTSPQLNPGTILFDKVLVNEGNHYNPNTGIFTVPYDGRYFISAILTGHRNQRIEAVLAKSNAGLARIDSGGFQPEGLENRPLLGAQPISASLGIFNIILPLRQGDTVCIDLVTGRLAHSDEPLTVFNGVLLYEDEDI</sequence>
<dbReference type="OrthoDB" id="9944757at2759"/>
<evidence type="ECO:0000313" key="5">
    <source>
        <dbReference type="Proteomes" id="UP000287033"/>
    </source>
</evidence>
<dbReference type="PANTHER" id="PTHR15427:SF1">
    <property type="entry name" value="EMILIN-1"/>
    <property type="match status" value="1"/>
</dbReference>
<dbReference type="OMA" id="GHRNQRI"/>
<proteinExistence type="predicted"/>
<dbReference type="InterPro" id="IPR001073">
    <property type="entry name" value="C1q_dom"/>
</dbReference>
<accession>A0A401RG65</accession>
<dbReference type="SMART" id="SM00110">
    <property type="entry name" value="C1Q"/>
    <property type="match status" value="1"/>
</dbReference>
<dbReference type="Proteomes" id="UP000287033">
    <property type="component" value="Unassembled WGS sequence"/>
</dbReference>
<dbReference type="InterPro" id="IPR008983">
    <property type="entry name" value="Tumour_necrosis_fac-like_dom"/>
</dbReference>
<keyword evidence="2" id="KW-0964">Secreted</keyword>
<dbReference type="GO" id="GO:0005576">
    <property type="term" value="C:extracellular region"/>
    <property type="evidence" value="ECO:0007669"/>
    <property type="project" value="UniProtKB-SubCell"/>
</dbReference>
<dbReference type="PRINTS" id="PR00007">
    <property type="entry name" value="COMPLEMNTC1Q"/>
</dbReference>
<feature type="non-terminal residue" evidence="4">
    <location>
        <position position="1"/>
    </location>
</feature>
<protein>
    <recommendedName>
        <fullName evidence="3">C1q domain-containing protein</fullName>
    </recommendedName>
</protein>
<dbReference type="AlphaFoldDB" id="A0A401RG65"/>
<evidence type="ECO:0000313" key="4">
    <source>
        <dbReference type="EMBL" id="GCC17127.1"/>
    </source>
</evidence>
<gene>
    <name evidence="4" type="ORF">chiPu_0020486</name>
</gene>
<evidence type="ECO:0000259" key="3">
    <source>
        <dbReference type="PROSITE" id="PS50871"/>
    </source>
</evidence>
<reference evidence="4 5" key="1">
    <citation type="journal article" date="2018" name="Nat. Ecol. Evol.">
        <title>Shark genomes provide insights into elasmobranch evolution and the origin of vertebrates.</title>
        <authorList>
            <person name="Hara Y"/>
            <person name="Yamaguchi K"/>
            <person name="Onimaru K"/>
            <person name="Kadota M"/>
            <person name="Koyanagi M"/>
            <person name="Keeley SD"/>
            <person name="Tatsumi K"/>
            <person name="Tanaka K"/>
            <person name="Motone F"/>
            <person name="Kageyama Y"/>
            <person name="Nozu R"/>
            <person name="Adachi N"/>
            <person name="Nishimura O"/>
            <person name="Nakagawa R"/>
            <person name="Tanegashima C"/>
            <person name="Kiyatake I"/>
            <person name="Matsumoto R"/>
            <person name="Murakumo K"/>
            <person name="Nishida K"/>
            <person name="Terakita A"/>
            <person name="Kuratani S"/>
            <person name="Sato K"/>
            <person name="Hyodo S Kuraku.S."/>
        </authorList>
    </citation>
    <scope>NUCLEOTIDE SEQUENCE [LARGE SCALE GENOMIC DNA]</scope>
</reference>
<dbReference type="Gene3D" id="2.60.120.40">
    <property type="match status" value="1"/>
</dbReference>
<comment type="caution">
    <text evidence="4">The sequence shown here is derived from an EMBL/GenBank/DDBJ whole genome shotgun (WGS) entry which is preliminary data.</text>
</comment>
<organism evidence="4 5">
    <name type="scientific">Chiloscyllium punctatum</name>
    <name type="common">Brownbanded bambooshark</name>
    <name type="synonym">Hemiscyllium punctatum</name>
    <dbReference type="NCBI Taxonomy" id="137246"/>
    <lineage>
        <taxon>Eukaryota</taxon>
        <taxon>Metazoa</taxon>
        <taxon>Chordata</taxon>
        <taxon>Craniata</taxon>
        <taxon>Vertebrata</taxon>
        <taxon>Chondrichthyes</taxon>
        <taxon>Elasmobranchii</taxon>
        <taxon>Galeomorphii</taxon>
        <taxon>Galeoidea</taxon>
        <taxon>Orectolobiformes</taxon>
        <taxon>Hemiscylliidae</taxon>
        <taxon>Chiloscyllium</taxon>
    </lineage>
</organism>
<dbReference type="PANTHER" id="PTHR15427">
    <property type="entry name" value="EMILIN ELASTIN MICROFIBRIL INTERFACE-LOCATED PROTEIN ELASTIN MICROFIBRIL INTERFACER"/>
    <property type="match status" value="1"/>
</dbReference>
<dbReference type="InterPro" id="IPR050392">
    <property type="entry name" value="Collagen/C1q_domain"/>
</dbReference>
<dbReference type="EMBL" id="BEZZ01002643">
    <property type="protein sequence ID" value="GCC17127.1"/>
    <property type="molecule type" value="Genomic_DNA"/>
</dbReference>
<dbReference type="PROSITE" id="PS50871">
    <property type="entry name" value="C1Q"/>
    <property type="match status" value="1"/>
</dbReference>